<dbReference type="EMBL" id="KB908482">
    <property type="protein sequence ID" value="EOA91050.1"/>
    <property type="molecule type" value="Genomic_DNA"/>
</dbReference>
<dbReference type="PANTHER" id="PTHR10629">
    <property type="entry name" value="CYTOSINE-SPECIFIC METHYLTRANSFERASE"/>
    <property type="match status" value="1"/>
</dbReference>
<dbReference type="eggNOG" id="ENOG502RYYW">
    <property type="taxonomic scope" value="Eukaryota"/>
</dbReference>
<dbReference type="HOGENOM" id="CLU_012943_2_1_1"/>
<evidence type="ECO:0000256" key="1">
    <source>
        <dbReference type="ARBA" id="ARBA00011975"/>
    </source>
</evidence>
<feature type="active site" evidence="5">
    <location>
        <position position="362"/>
    </location>
</feature>
<dbReference type="PANTHER" id="PTHR10629:SF52">
    <property type="entry name" value="DNA (CYTOSINE-5)-METHYLTRANSFERASE 1"/>
    <property type="match status" value="1"/>
</dbReference>
<dbReference type="Pfam" id="PF00145">
    <property type="entry name" value="DNA_methylase"/>
    <property type="match status" value="2"/>
</dbReference>
<dbReference type="GO" id="GO:0032259">
    <property type="term" value="P:methylation"/>
    <property type="evidence" value="ECO:0007669"/>
    <property type="project" value="UniProtKB-KW"/>
</dbReference>
<evidence type="ECO:0000256" key="2">
    <source>
        <dbReference type="ARBA" id="ARBA00022603"/>
    </source>
</evidence>
<feature type="compositionally biased region" description="Low complexity" evidence="6">
    <location>
        <begin position="17"/>
        <end position="30"/>
    </location>
</feature>
<dbReference type="GO" id="GO:0003677">
    <property type="term" value="F:DNA binding"/>
    <property type="evidence" value="ECO:0007669"/>
    <property type="project" value="TreeGrafter"/>
</dbReference>
<dbReference type="GO" id="GO:0005634">
    <property type="term" value="C:nucleus"/>
    <property type="evidence" value="ECO:0007669"/>
    <property type="project" value="TreeGrafter"/>
</dbReference>
<dbReference type="GO" id="GO:0003886">
    <property type="term" value="F:DNA (cytosine-5-)-methyltransferase activity"/>
    <property type="evidence" value="ECO:0007669"/>
    <property type="project" value="UniProtKB-EC"/>
</dbReference>
<evidence type="ECO:0000256" key="3">
    <source>
        <dbReference type="ARBA" id="ARBA00022679"/>
    </source>
</evidence>
<dbReference type="RefSeq" id="XP_008021238.1">
    <property type="nucleotide sequence ID" value="XM_008023047.1"/>
</dbReference>
<dbReference type="InterPro" id="IPR001525">
    <property type="entry name" value="C5_MeTfrase"/>
</dbReference>
<proteinExistence type="inferred from homology"/>
<dbReference type="GO" id="GO:0044027">
    <property type="term" value="P:negative regulation of gene expression via chromosomal CpG island methylation"/>
    <property type="evidence" value="ECO:0007669"/>
    <property type="project" value="TreeGrafter"/>
</dbReference>
<dbReference type="InterPro" id="IPR029063">
    <property type="entry name" value="SAM-dependent_MTases_sf"/>
</dbReference>
<dbReference type="InterPro" id="IPR050390">
    <property type="entry name" value="C5-Methyltransferase"/>
</dbReference>
<reference evidence="7 8" key="1">
    <citation type="journal article" date="2012" name="PLoS Pathog.">
        <title>Diverse lifestyles and strategies of plant pathogenesis encoded in the genomes of eighteen Dothideomycetes fungi.</title>
        <authorList>
            <person name="Ohm R.A."/>
            <person name="Feau N."/>
            <person name="Henrissat B."/>
            <person name="Schoch C.L."/>
            <person name="Horwitz B.A."/>
            <person name="Barry K.W."/>
            <person name="Condon B.J."/>
            <person name="Copeland A.C."/>
            <person name="Dhillon B."/>
            <person name="Glaser F."/>
            <person name="Hesse C.N."/>
            <person name="Kosti I."/>
            <person name="LaButti K."/>
            <person name="Lindquist E.A."/>
            <person name="Lucas S."/>
            <person name="Salamov A.A."/>
            <person name="Bradshaw R.E."/>
            <person name="Ciuffetti L."/>
            <person name="Hamelin R.C."/>
            <person name="Kema G.H.J."/>
            <person name="Lawrence C."/>
            <person name="Scott J.A."/>
            <person name="Spatafora J.W."/>
            <person name="Turgeon B.G."/>
            <person name="de Wit P.J.G.M."/>
            <person name="Zhong S."/>
            <person name="Goodwin S.B."/>
            <person name="Grigoriev I.V."/>
        </authorList>
    </citation>
    <scope>NUCLEOTIDE SEQUENCE [LARGE SCALE GENOMIC DNA]</scope>
    <source>
        <strain evidence="8">28A</strain>
    </source>
</reference>
<dbReference type="Proteomes" id="UP000016935">
    <property type="component" value="Unassembled WGS sequence"/>
</dbReference>
<organism evidence="7 8">
    <name type="scientific">Exserohilum turcicum (strain 28A)</name>
    <name type="common">Northern leaf blight fungus</name>
    <name type="synonym">Setosphaeria turcica</name>
    <dbReference type="NCBI Taxonomy" id="671987"/>
    <lineage>
        <taxon>Eukaryota</taxon>
        <taxon>Fungi</taxon>
        <taxon>Dikarya</taxon>
        <taxon>Ascomycota</taxon>
        <taxon>Pezizomycotina</taxon>
        <taxon>Dothideomycetes</taxon>
        <taxon>Pleosporomycetidae</taxon>
        <taxon>Pleosporales</taxon>
        <taxon>Pleosporineae</taxon>
        <taxon>Pleosporaceae</taxon>
        <taxon>Exserohilum</taxon>
    </lineage>
</organism>
<reference evidence="7 8" key="2">
    <citation type="journal article" date="2013" name="PLoS Genet.">
        <title>Comparative genome structure, secondary metabolite, and effector coding capacity across Cochliobolus pathogens.</title>
        <authorList>
            <person name="Condon B.J."/>
            <person name="Leng Y."/>
            <person name="Wu D."/>
            <person name="Bushley K.E."/>
            <person name="Ohm R.A."/>
            <person name="Otillar R."/>
            <person name="Martin J."/>
            <person name="Schackwitz W."/>
            <person name="Grimwood J."/>
            <person name="MohdZainudin N."/>
            <person name="Xue C."/>
            <person name="Wang R."/>
            <person name="Manning V.A."/>
            <person name="Dhillon B."/>
            <person name="Tu Z.J."/>
            <person name="Steffenson B.J."/>
            <person name="Salamov A."/>
            <person name="Sun H."/>
            <person name="Lowry S."/>
            <person name="LaButti K."/>
            <person name="Han J."/>
            <person name="Copeland A."/>
            <person name="Lindquist E."/>
            <person name="Barry K."/>
            <person name="Schmutz J."/>
            <person name="Baker S.E."/>
            <person name="Ciuffetti L.M."/>
            <person name="Grigoriev I.V."/>
            <person name="Zhong S."/>
            <person name="Turgeon B.G."/>
        </authorList>
    </citation>
    <scope>NUCLEOTIDE SEQUENCE [LARGE SCALE GENOMIC DNA]</scope>
    <source>
        <strain evidence="8">28A</strain>
    </source>
</reference>
<keyword evidence="4 5" id="KW-0949">S-adenosyl-L-methionine</keyword>
<keyword evidence="2 5" id="KW-0489">Methyltransferase</keyword>
<gene>
    <name evidence="7" type="ORF">SETTUDRAFT_25145</name>
</gene>
<comment type="similarity">
    <text evidence="5">Belongs to the class I-like SAM-binding methyltransferase superfamily. C5-methyltransferase family.</text>
</comment>
<dbReference type="SUPFAM" id="SSF53335">
    <property type="entry name" value="S-adenosyl-L-methionine-dependent methyltransferases"/>
    <property type="match status" value="1"/>
</dbReference>
<dbReference type="GeneID" id="19402876"/>
<evidence type="ECO:0000256" key="5">
    <source>
        <dbReference type="PROSITE-ProRule" id="PRU01016"/>
    </source>
</evidence>
<feature type="region of interest" description="Disordered" evidence="6">
    <location>
        <begin position="1"/>
        <end position="34"/>
    </location>
</feature>
<dbReference type="OrthoDB" id="414133at2759"/>
<keyword evidence="3 5" id="KW-0808">Transferase</keyword>
<evidence type="ECO:0000313" key="7">
    <source>
        <dbReference type="EMBL" id="EOA91050.1"/>
    </source>
</evidence>
<feature type="region of interest" description="Disordered" evidence="6">
    <location>
        <begin position="607"/>
        <end position="641"/>
    </location>
</feature>
<evidence type="ECO:0000256" key="4">
    <source>
        <dbReference type="ARBA" id="ARBA00022691"/>
    </source>
</evidence>
<evidence type="ECO:0000256" key="6">
    <source>
        <dbReference type="SAM" id="MobiDB-lite"/>
    </source>
</evidence>
<dbReference type="Gene3D" id="3.90.120.10">
    <property type="entry name" value="DNA Methylase, subunit A, domain 2"/>
    <property type="match status" value="1"/>
</dbReference>
<dbReference type="EC" id="2.1.1.37" evidence="1"/>
<protein>
    <recommendedName>
        <fullName evidence="1">DNA (cytosine-5-)-methyltransferase</fullName>
        <ecNumber evidence="1">2.1.1.37</ecNumber>
    </recommendedName>
</protein>
<name>R0J271_EXST2</name>
<dbReference type="PRINTS" id="PR00105">
    <property type="entry name" value="C5METTRFRASE"/>
</dbReference>
<accession>R0J271</accession>
<evidence type="ECO:0000313" key="8">
    <source>
        <dbReference type="Proteomes" id="UP000016935"/>
    </source>
</evidence>
<dbReference type="PROSITE" id="PS51679">
    <property type="entry name" value="SAM_MT_C5"/>
    <property type="match status" value="1"/>
</dbReference>
<dbReference type="Gene3D" id="3.40.50.150">
    <property type="entry name" value="Vaccinia Virus protein VP39"/>
    <property type="match status" value="1"/>
</dbReference>
<keyword evidence="8" id="KW-1185">Reference proteome</keyword>
<sequence length="654" mass="72714">MTRDSEGSEPEIVAVKSRPSPDSSSRIDQSTNHPQDASIQLLNIALGSWKLNNGAVIKPGDTVELHSPSQQRNDMQSGDFLRVMHIIQNLATDDVRLRGHRMRRTKYFGHLNELAIVLQVNEDDKRPPFVAGIEDVDVEEAMCLRECTLTHKPYPFLNFQSDGRYAFPATMTKDQIKRQIFHGGRLTCRLVNVQYMQGRSTKSYSGIVRHLYAHEAEKLQHSNVPSQTSLSRNGSNTVEVDDTDDCVIISKSTFAGKYPIGAEPDVEIFDKEPPRPISRHTMVKDRLTFGDAFCGAGGASQGALQAGYNVCWGIDKDDHAIEAYRLNHPGAYSLAMDAHDFPPENISKNAWRVDVLHLSPPCCYFSPAHTTDGPNDQSNYDATFTVGPILRKIKPRVATLEQTLGIVTNKQHHKTFLTLLCEIGHAGYDLRYKRWVFSELGLAQNRKRLVVIAARRGTPLPPFPNPTHGPCGSGLKPVVSIAQALYPMQRFGLRVHDPYHKLRPFHVPKPAYSPDSPLKSCITTSGTPDPHPSGTRNFTTRELSLLQSFPYTYQFVRSNTQAKVKIGNAFPPVVAEAVFRTIANTLKAVDRGIVGVQDNLDELQLELGFDDDNDSAPAGTRGPRRRGPRDEDEVIDLVGADEVIELPSDEDELA</sequence>
<dbReference type="STRING" id="671987.R0J271"/>
<dbReference type="AlphaFoldDB" id="R0J271"/>